<evidence type="ECO:0000256" key="4">
    <source>
        <dbReference type="ARBA" id="ARBA00023306"/>
    </source>
</evidence>
<gene>
    <name evidence="6" type="primary">ftsA_9</name>
    <name evidence="6" type="ORF">SDC9_07950</name>
</gene>
<keyword evidence="3" id="KW-0472">Membrane</keyword>
<reference evidence="6" key="1">
    <citation type="submission" date="2019-08" db="EMBL/GenBank/DDBJ databases">
        <authorList>
            <person name="Kucharzyk K."/>
            <person name="Murdoch R.W."/>
            <person name="Higgins S."/>
            <person name="Loffler F."/>
        </authorList>
    </citation>
    <scope>NUCLEOTIDE SEQUENCE</scope>
</reference>
<evidence type="ECO:0000313" key="6">
    <source>
        <dbReference type="EMBL" id="MPL62336.1"/>
    </source>
</evidence>
<dbReference type="PANTHER" id="PTHR32432:SF4">
    <property type="entry name" value="CELL DIVISION PROTEIN FTSA"/>
    <property type="match status" value="1"/>
</dbReference>
<evidence type="ECO:0000259" key="5">
    <source>
        <dbReference type="SMART" id="SM00842"/>
    </source>
</evidence>
<dbReference type="GO" id="GO:0051301">
    <property type="term" value="P:cell division"/>
    <property type="evidence" value="ECO:0007669"/>
    <property type="project" value="UniProtKB-KW"/>
</dbReference>
<dbReference type="InterPro" id="IPR043129">
    <property type="entry name" value="ATPase_NBD"/>
</dbReference>
<dbReference type="GO" id="GO:0009898">
    <property type="term" value="C:cytoplasmic side of plasma membrane"/>
    <property type="evidence" value="ECO:0007669"/>
    <property type="project" value="TreeGrafter"/>
</dbReference>
<keyword evidence="2 6" id="KW-0132">Cell division</keyword>
<dbReference type="InterPro" id="IPR050696">
    <property type="entry name" value="FtsA/MreB"/>
</dbReference>
<keyword evidence="1" id="KW-1003">Cell membrane</keyword>
<dbReference type="InterPro" id="IPR020823">
    <property type="entry name" value="Cell_div_FtsA"/>
</dbReference>
<dbReference type="Gene3D" id="3.30.1490.110">
    <property type="match status" value="1"/>
</dbReference>
<dbReference type="GO" id="GO:0032153">
    <property type="term" value="C:cell division site"/>
    <property type="evidence" value="ECO:0007669"/>
    <property type="project" value="TreeGrafter"/>
</dbReference>
<dbReference type="AlphaFoldDB" id="A0A644T5W7"/>
<evidence type="ECO:0000256" key="2">
    <source>
        <dbReference type="ARBA" id="ARBA00022618"/>
    </source>
</evidence>
<accession>A0A644T5W7</accession>
<dbReference type="SMART" id="SM00842">
    <property type="entry name" value="FtsA"/>
    <property type="match status" value="1"/>
</dbReference>
<dbReference type="Pfam" id="PF14450">
    <property type="entry name" value="FtsA"/>
    <property type="match status" value="1"/>
</dbReference>
<evidence type="ECO:0000256" key="3">
    <source>
        <dbReference type="ARBA" id="ARBA00023136"/>
    </source>
</evidence>
<evidence type="ECO:0000256" key="1">
    <source>
        <dbReference type="ARBA" id="ARBA00022475"/>
    </source>
</evidence>
<sequence>MSKAKSHLVIGVDIGSSTTKVCAVLHSEESTINPEIIEIQEVETEGIYKGNIVDEKELANTLHKVINQFRSNAFERKNHIVLSLNTSGISSGITNASIINSSINNEITTLDLDRLEKEAALSVSNIKNKRVIHTIPIKYKVDLSEVSGVPVGMFGKRIDGKFLFVFCPSLYIEKLEDILKGIKLNIEEVVIGPFAESIPLLNKRQRIAGTALINIGHSTTSVLVYENNNPILASVIGIGSNDITNDIALGLQVSLEEAENIKLGRSDASYSKRKLEEIIEARVEFICERINLELDKISRRELLPGGIVLTGNGSKLPKIDYMFKNYMKLPIKYAEEEIRDFSDGQLGDSAYTRAYGLTFLAPIITSDYKVSKIFKNLIKNIKSFFKKLLP</sequence>
<keyword evidence="4" id="KW-0131">Cell cycle</keyword>
<dbReference type="Pfam" id="PF02491">
    <property type="entry name" value="SHS2_FTSA"/>
    <property type="match status" value="1"/>
</dbReference>
<protein>
    <submittedName>
        <fullName evidence="6">Cell division protein FtsA</fullName>
    </submittedName>
</protein>
<feature type="domain" description="SHS2" evidence="5">
    <location>
        <begin position="9"/>
        <end position="200"/>
    </location>
</feature>
<organism evidence="6">
    <name type="scientific">bioreactor metagenome</name>
    <dbReference type="NCBI Taxonomy" id="1076179"/>
    <lineage>
        <taxon>unclassified sequences</taxon>
        <taxon>metagenomes</taxon>
        <taxon>ecological metagenomes</taxon>
    </lineage>
</organism>
<dbReference type="Gene3D" id="3.30.420.40">
    <property type="match status" value="2"/>
</dbReference>
<dbReference type="PIRSF" id="PIRSF003101">
    <property type="entry name" value="FtsA"/>
    <property type="match status" value="1"/>
</dbReference>
<comment type="caution">
    <text evidence="6">The sequence shown here is derived from an EMBL/GenBank/DDBJ whole genome shotgun (WGS) entry which is preliminary data.</text>
</comment>
<dbReference type="EMBL" id="VSSQ01000017">
    <property type="protein sequence ID" value="MPL62336.1"/>
    <property type="molecule type" value="Genomic_DNA"/>
</dbReference>
<dbReference type="SUPFAM" id="SSF53067">
    <property type="entry name" value="Actin-like ATPase domain"/>
    <property type="match status" value="2"/>
</dbReference>
<name>A0A644T5W7_9ZZZZ</name>
<dbReference type="PANTHER" id="PTHR32432">
    <property type="entry name" value="CELL DIVISION PROTEIN FTSA-RELATED"/>
    <property type="match status" value="1"/>
</dbReference>
<dbReference type="InterPro" id="IPR003494">
    <property type="entry name" value="SHS2_FtsA"/>
</dbReference>
<proteinExistence type="predicted"/>